<dbReference type="Gene3D" id="3.40.50.1000">
    <property type="entry name" value="HAD superfamily/HAD-like"/>
    <property type="match status" value="1"/>
</dbReference>
<dbReference type="GO" id="GO:0003825">
    <property type="term" value="F:alpha,alpha-trehalose-phosphate synthase (UDP-forming) activity"/>
    <property type="evidence" value="ECO:0007669"/>
    <property type="project" value="TreeGrafter"/>
</dbReference>
<dbReference type="AlphaFoldDB" id="A0AAN6LQS2"/>
<evidence type="ECO:0000256" key="3">
    <source>
        <dbReference type="ARBA" id="ARBA00006330"/>
    </source>
</evidence>
<feature type="compositionally biased region" description="Low complexity" evidence="6">
    <location>
        <begin position="41"/>
        <end position="55"/>
    </location>
</feature>
<dbReference type="SUPFAM" id="SSF56784">
    <property type="entry name" value="HAD-like"/>
    <property type="match status" value="1"/>
</dbReference>
<evidence type="ECO:0000256" key="4">
    <source>
        <dbReference type="ARBA" id="ARBA00022490"/>
    </source>
</evidence>
<feature type="compositionally biased region" description="Basic and acidic residues" evidence="6">
    <location>
        <begin position="132"/>
        <end position="154"/>
    </location>
</feature>
<evidence type="ECO:0000256" key="5">
    <source>
        <dbReference type="ARBA" id="ARBA00022553"/>
    </source>
</evidence>
<dbReference type="Gene3D" id="3.40.50.2000">
    <property type="entry name" value="Glycogen Phosphorylase B"/>
    <property type="match status" value="2"/>
</dbReference>
<dbReference type="InterPro" id="IPR036412">
    <property type="entry name" value="HAD-like_sf"/>
</dbReference>
<dbReference type="PANTHER" id="PTHR10788:SF15">
    <property type="entry name" value="TREHALOSE SYNTHASE COMPLEX REGULATORY SUBUNIT TPS3-RELATED"/>
    <property type="match status" value="1"/>
</dbReference>
<comment type="caution">
    <text evidence="7">The sequence shown here is derived from an EMBL/GenBank/DDBJ whole genome shotgun (WGS) entry which is preliminary data.</text>
</comment>
<keyword evidence="5" id="KW-0597">Phosphoprotein</keyword>
<dbReference type="FunFam" id="3.30.70.1020:FF:000001">
    <property type="entry name" value="Alpha,alpha-trehalose-phosphate synthase [UDP-forming] 1"/>
    <property type="match status" value="1"/>
</dbReference>
<keyword evidence="8" id="KW-1185">Reference proteome</keyword>
<comment type="similarity">
    <text evidence="3">In the C-terminal section; belongs to the trehalose phosphatase family.</text>
</comment>
<accession>A0AAN6LQS2</accession>
<evidence type="ECO:0000313" key="8">
    <source>
        <dbReference type="Proteomes" id="UP001280581"/>
    </source>
</evidence>
<dbReference type="GO" id="GO:0030234">
    <property type="term" value="F:enzyme regulator activity"/>
    <property type="evidence" value="ECO:0007669"/>
    <property type="project" value="UniProtKB-ARBA"/>
</dbReference>
<gene>
    <name evidence="7" type="ORF">GRF29_1536g1352604</name>
</gene>
<dbReference type="NCBIfam" id="TIGR01484">
    <property type="entry name" value="HAD-SF-IIB"/>
    <property type="match status" value="1"/>
</dbReference>
<dbReference type="Pfam" id="PF00982">
    <property type="entry name" value="Glyco_transf_20"/>
    <property type="match status" value="1"/>
</dbReference>
<feature type="region of interest" description="Disordered" evidence="6">
    <location>
        <begin position="132"/>
        <end position="173"/>
    </location>
</feature>
<dbReference type="FunFam" id="3.40.50.2000:FF:000036">
    <property type="entry name" value="Alpha,alpha-trehalose-phosphate synthase subunit Tps2"/>
    <property type="match status" value="1"/>
</dbReference>
<dbReference type="InterPro" id="IPR006379">
    <property type="entry name" value="HAD-SF_hydro_IIB"/>
</dbReference>
<dbReference type="InterPro" id="IPR001830">
    <property type="entry name" value="Glyco_trans_20"/>
</dbReference>
<dbReference type="GO" id="GO:0004805">
    <property type="term" value="F:trehalose-phosphatase activity"/>
    <property type="evidence" value="ECO:0007669"/>
    <property type="project" value="TreeGrafter"/>
</dbReference>
<evidence type="ECO:0000256" key="1">
    <source>
        <dbReference type="ARBA" id="ARBA00004496"/>
    </source>
</evidence>
<evidence type="ECO:0000256" key="2">
    <source>
        <dbReference type="ARBA" id="ARBA00005409"/>
    </source>
</evidence>
<dbReference type="Pfam" id="PF02358">
    <property type="entry name" value="Trehalose_PPase"/>
    <property type="match status" value="1"/>
</dbReference>
<dbReference type="Proteomes" id="UP001280581">
    <property type="component" value="Unassembled WGS sequence"/>
</dbReference>
<dbReference type="GO" id="GO:0005946">
    <property type="term" value="C:alpha,alpha-trehalose-phosphate synthase complex (UDP-forming)"/>
    <property type="evidence" value="ECO:0007669"/>
    <property type="project" value="TreeGrafter"/>
</dbReference>
<dbReference type="SUPFAM" id="SSF53756">
    <property type="entry name" value="UDP-Glycosyltransferase/glycogen phosphorylase"/>
    <property type="match status" value="1"/>
</dbReference>
<dbReference type="NCBIfam" id="TIGR00685">
    <property type="entry name" value="T6PP"/>
    <property type="match status" value="1"/>
</dbReference>
<evidence type="ECO:0000313" key="7">
    <source>
        <dbReference type="EMBL" id="KAK3197318.1"/>
    </source>
</evidence>
<comment type="subcellular location">
    <subcellularLocation>
        <location evidence="1">Cytoplasm</location>
    </subcellularLocation>
</comment>
<proteinExistence type="inferred from homology"/>
<comment type="similarity">
    <text evidence="2">In the N-terminal section; belongs to the glycosyltransferase 20 family.</text>
</comment>
<protein>
    <submittedName>
        <fullName evidence="7">Uncharacterized protein</fullName>
    </submittedName>
</protein>
<evidence type="ECO:0000256" key="6">
    <source>
        <dbReference type="SAM" id="MobiDB-lite"/>
    </source>
</evidence>
<dbReference type="Gene3D" id="3.30.70.1020">
    <property type="entry name" value="Trehalose-6-phosphate phosphatase related protein, domain 2"/>
    <property type="match status" value="1"/>
</dbReference>
<dbReference type="PANTHER" id="PTHR10788">
    <property type="entry name" value="TREHALOSE-6-PHOSPHATE SYNTHASE"/>
    <property type="match status" value="1"/>
</dbReference>
<keyword evidence="4" id="KW-0963">Cytoplasm</keyword>
<dbReference type="InterPro" id="IPR023214">
    <property type="entry name" value="HAD_sf"/>
</dbReference>
<dbReference type="CDD" id="cd03788">
    <property type="entry name" value="GT20_TPS"/>
    <property type="match status" value="1"/>
</dbReference>
<sequence length="914" mass="103336">MPTFHVALFLPYTVDFEKPQKSQPNTPVAAAPVASELQRRNSVSGNAANAASTSSILRDNAPPGISIPKTPAAMQAQEDYFTPGQPSATTHFLRPNDPKSLVRSDAHIPEWGAAGLFFNQPRSRAGRATDKVLEYQKNEDRNQNQREQSRERAKTSQNTNSSNKKSDPRWEQPYKIVPAVQGNGGLNNAIRAAVNAEITHDCHAVGLIGFPTDDIDKNKQNELHEKLEDEHSALPVFVSNKDYDGHYAHYCKTILWPVFHYVIPDHPKSKAFLDHSWKFYKNVNQAFADKVVKKYKRGDTIWIHDYHLCLVPQMIREKLPDAKIGFFLHTAFPSSEVFRCLAARKELLEGMLGANLVAFQTPEYAHHFRQTASRILAVEAMDNGVQLENRFVNVFSSPIGVNPLELGIAREEAEVKQWIATLTERYQGKRVIVARDKLDSIRGVRQKLLSFEVFLKKNPEWRDKMVLIQVATSTREDPELATTVSEIVTRIDAQYSSLSHNPLVFLRQDISFHQYLALCSIADAMVITSLREGMNLSAHEYILCQDGSHGSKKHSPLILSEFTGSTSIFDGAELAVNPWHYQGIADAFKIALEMSEEEKATRYEKLHNSVMHHSGENWVRNLRDQLNNVFDEQFRRDTMSIPRLSASNLVKDYETTWKRLIFLDYEGTLSNYGSVSNTVITNADKVIDILSDILEDKKNAVYIMSGRKVEELELAFNRLPNLGLIAENGCFLREGGSEEWTQFPDDEKTQTWKEGIKNILQYYVERVEGSWVEERQCSLIFHYQSETDSASRQAGECANQINDASESQRVRAVPTKDSVIIEPADYDKGTAAQHIFSKYPESDRPDFLFVAGNDRDDEVVFKWAKELKENWIIRAVNTVTLGERNSLASSTLPNGTTGLLSVLTKLSKVKPTDP</sequence>
<feature type="region of interest" description="Disordered" evidence="6">
    <location>
        <begin position="40"/>
        <end position="69"/>
    </location>
</feature>
<organism evidence="7 8">
    <name type="scientific">Pseudopithomyces chartarum</name>
    <dbReference type="NCBI Taxonomy" id="1892770"/>
    <lineage>
        <taxon>Eukaryota</taxon>
        <taxon>Fungi</taxon>
        <taxon>Dikarya</taxon>
        <taxon>Ascomycota</taxon>
        <taxon>Pezizomycotina</taxon>
        <taxon>Dothideomycetes</taxon>
        <taxon>Pleosporomycetidae</taxon>
        <taxon>Pleosporales</taxon>
        <taxon>Massarineae</taxon>
        <taxon>Didymosphaeriaceae</taxon>
        <taxon>Pseudopithomyces</taxon>
    </lineage>
</organism>
<reference evidence="7 8" key="1">
    <citation type="submission" date="2021-02" db="EMBL/GenBank/DDBJ databases">
        <title>Genome assembly of Pseudopithomyces chartarum.</title>
        <authorList>
            <person name="Jauregui R."/>
            <person name="Singh J."/>
            <person name="Voisey C."/>
        </authorList>
    </citation>
    <scope>NUCLEOTIDE SEQUENCE [LARGE SCALE GENOMIC DNA]</scope>
    <source>
        <strain evidence="7 8">AGR01</strain>
    </source>
</reference>
<dbReference type="InterPro" id="IPR003337">
    <property type="entry name" value="Trehalose_PPase"/>
</dbReference>
<dbReference type="GO" id="GO:0005992">
    <property type="term" value="P:trehalose biosynthetic process"/>
    <property type="evidence" value="ECO:0007669"/>
    <property type="project" value="InterPro"/>
</dbReference>
<dbReference type="FunFam" id="3.40.50.2000:FF:000099">
    <property type="entry name" value="Alpha,alpha-trehalose phosphate synthase subunit, putative"/>
    <property type="match status" value="1"/>
</dbReference>
<name>A0AAN6LQS2_9PLEO</name>
<dbReference type="GO" id="GO:0005829">
    <property type="term" value="C:cytosol"/>
    <property type="evidence" value="ECO:0007669"/>
    <property type="project" value="TreeGrafter"/>
</dbReference>
<dbReference type="EMBL" id="WVTA01000021">
    <property type="protein sequence ID" value="KAK3197318.1"/>
    <property type="molecule type" value="Genomic_DNA"/>
</dbReference>